<evidence type="ECO:0000256" key="1">
    <source>
        <dbReference type="ARBA" id="ARBA00004479"/>
    </source>
</evidence>
<keyword evidence="4" id="KW-0723">Serine/threonine-protein kinase</keyword>
<gene>
    <name evidence="21" type="ORF">ANE_LOCUS10598</name>
</gene>
<keyword evidence="7" id="KW-0808">Transferase</keyword>
<dbReference type="SUPFAM" id="SSF52058">
    <property type="entry name" value="L domain-like"/>
    <property type="match status" value="1"/>
</dbReference>
<feature type="transmembrane region" description="Helical" evidence="19">
    <location>
        <begin position="359"/>
        <end position="380"/>
    </location>
</feature>
<keyword evidence="11" id="KW-0547">Nucleotide-binding</keyword>
<evidence type="ECO:0000256" key="3">
    <source>
        <dbReference type="ARBA" id="ARBA00012513"/>
    </source>
</evidence>
<comment type="catalytic activity">
    <reaction evidence="17">
        <text>L-threonyl-[protein] + ATP = O-phospho-L-threonyl-[protein] + ADP + H(+)</text>
        <dbReference type="Rhea" id="RHEA:46608"/>
        <dbReference type="Rhea" id="RHEA-COMP:11060"/>
        <dbReference type="Rhea" id="RHEA-COMP:11605"/>
        <dbReference type="ChEBI" id="CHEBI:15378"/>
        <dbReference type="ChEBI" id="CHEBI:30013"/>
        <dbReference type="ChEBI" id="CHEBI:30616"/>
        <dbReference type="ChEBI" id="CHEBI:61977"/>
        <dbReference type="ChEBI" id="CHEBI:456216"/>
        <dbReference type="EC" id="2.7.11.1"/>
    </reaction>
</comment>
<dbReference type="GO" id="GO:0005524">
    <property type="term" value="F:ATP binding"/>
    <property type="evidence" value="ECO:0007669"/>
    <property type="project" value="UniProtKB-KW"/>
</dbReference>
<keyword evidence="12" id="KW-0067">ATP-binding</keyword>
<evidence type="ECO:0000259" key="20">
    <source>
        <dbReference type="Pfam" id="PF11721"/>
    </source>
</evidence>
<keyword evidence="6" id="KW-0433">Leucine-rich repeat</keyword>
<dbReference type="Proteomes" id="UP000489600">
    <property type="component" value="Unassembled WGS sequence"/>
</dbReference>
<dbReference type="Pfam" id="PF11721">
    <property type="entry name" value="Malectin"/>
    <property type="match status" value="1"/>
</dbReference>
<evidence type="ECO:0000256" key="9">
    <source>
        <dbReference type="ARBA" id="ARBA00022729"/>
    </source>
</evidence>
<evidence type="ECO:0000256" key="14">
    <source>
        <dbReference type="ARBA" id="ARBA00023136"/>
    </source>
</evidence>
<sequence length="462" mass="51081">MEHHRRSLLRNPAYKSLIKCDCNFQNSTICRITTLKVFDSEVVGPIPQELWTLDYLTVLNLAQNVLRGSLPPAIGNLTRMKYMTFEINALSGPLPKEIGLLKDLISLSISSNNFSGSIPAEIGSCTKLQKIYIGSSGLRGEIPSSFANLVELTEAFITDLEVTGQIPNFIGSWTNLTTFNLVANNFTLEGLDNRKTSPAIEAKEYILTFRSTAEAHKYGLLAEQYLRGRTRILDQLHLSLVMFRDGQSVVSYYFTVTICQHFGLRTFSVSKTFGIFPKGRLVEKDFDVRRTAGDSTIRAVERVYKANVSENYLDSSFWAGKGTCCIPVQGAYGPLISAILHQPLGINHHSKGKNRTGTIVGVVVGIGLLSIFAGVVIFIIRKRRKRFTDDEEILNMDVKPYTFTYSELRSATQDFDPSNKLGEGGFGPVYKRGSSEAVVGGIPAREGAICCRNCSNFCSSTS</sequence>
<comment type="similarity">
    <text evidence="2">Belongs to the RLP family.</text>
</comment>
<dbReference type="Gene3D" id="3.80.10.10">
    <property type="entry name" value="Ribonuclease Inhibitor"/>
    <property type="match status" value="1"/>
</dbReference>
<reference evidence="21" key="1">
    <citation type="submission" date="2019-07" db="EMBL/GenBank/DDBJ databases">
        <authorList>
            <person name="Dittberner H."/>
        </authorList>
    </citation>
    <scope>NUCLEOTIDE SEQUENCE [LARGE SCALE GENOMIC DNA]</scope>
</reference>
<dbReference type="GO" id="GO:0004674">
    <property type="term" value="F:protein serine/threonine kinase activity"/>
    <property type="evidence" value="ECO:0007669"/>
    <property type="project" value="UniProtKB-KW"/>
</dbReference>
<feature type="domain" description="Malectin" evidence="20">
    <location>
        <begin position="249"/>
        <end position="339"/>
    </location>
</feature>
<dbReference type="EC" id="2.7.11.1" evidence="3"/>
<dbReference type="PANTHER" id="PTHR48006:SF99">
    <property type="entry name" value="PROTEIN KINASE DOMAIN-CONTAINING PROTEIN"/>
    <property type="match status" value="1"/>
</dbReference>
<evidence type="ECO:0000256" key="12">
    <source>
        <dbReference type="ARBA" id="ARBA00022840"/>
    </source>
</evidence>
<dbReference type="Gene3D" id="2.60.120.430">
    <property type="entry name" value="Galactose-binding lectin"/>
    <property type="match status" value="1"/>
</dbReference>
<dbReference type="EMBL" id="CABITT030000004">
    <property type="protein sequence ID" value="VVB00154.1"/>
    <property type="molecule type" value="Genomic_DNA"/>
</dbReference>
<evidence type="ECO:0000256" key="15">
    <source>
        <dbReference type="ARBA" id="ARBA00023170"/>
    </source>
</evidence>
<evidence type="ECO:0000256" key="10">
    <source>
        <dbReference type="ARBA" id="ARBA00022737"/>
    </source>
</evidence>
<keyword evidence="16" id="KW-0325">Glycoprotein</keyword>
<protein>
    <recommendedName>
        <fullName evidence="3">non-specific serine/threonine protein kinase</fullName>
        <ecNumber evidence="3">2.7.11.1</ecNumber>
    </recommendedName>
</protein>
<evidence type="ECO:0000256" key="4">
    <source>
        <dbReference type="ARBA" id="ARBA00022527"/>
    </source>
</evidence>
<evidence type="ECO:0000256" key="2">
    <source>
        <dbReference type="ARBA" id="ARBA00009592"/>
    </source>
</evidence>
<keyword evidence="9" id="KW-0732">Signal</keyword>
<dbReference type="InterPro" id="IPR001611">
    <property type="entry name" value="Leu-rich_rpt"/>
</dbReference>
<keyword evidence="10" id="KW-0677">Repeat</keyword>
<accession>A0A565BER3</accession>
<evidence type="ECO:0000256" key="18">
    <source>
        <dbReference type="ARBA" id="ARBA00048679"/>
    </source>
</evidence>
<keyword evidence="22" id="KW-1185">Reference proteome</keyword>
<dbReference type="AlphaFoldDB" id="A0A565BER3"/>
<comment type="caution">
    <text evidence="21">The sequence shown here is derived from an EMBL/GenBank/DDBJ whole genome shotgun (WGS) entry which is preliminary data.</text>
</comment>
<evidence type="ECO:0000313" key="21">
    <source>
        <dbReference type="EMBL" id="VVB00154.1"/>
    </source>
</evidence>
<evidence type="ECO:0000256" key="6">
    <source>
        <dbReference type="ARBA" id="ARBA00022614"/>
    </source>
</evidence>
<proteinExistence type="inferred from homology"/>
<keyword evidence="14 19" id="KW-0472">Membrane</keyword>
<evidence type="ECO:0000256" key="16">
    <source>
        <dbReference type="ARBA" id="ARBA00023180"/>
    </source>
</evidence>
<evidence type="ECO:0000256" key="19">
    <source>
        <dbReference type="SAM" id="Phobius"/>
    </source>
</evidence>
<dbReference type="InterPro" id="IPR032675">
    <property type="entry name" value="LRR_dom_sf"/>
</dbReference>
<keyword evidence="4" id="KW-0418">Kinase</keyword>
<dbReference type="InterPro" id="IPR021720">
    <property type="entry name" value="Malectin_dom"/>
</dbReference>
<evidence type="ECO:0000256" key="5">
    <source>
        <dbReference type="ARBA" id="ARBA00022553"/>
    </source>
</evidence>
<dbReference type="FunFam" id="3.80.10.10:FF:000041">
    <property type="entry name" value="LRR receptor-like serine/threonine-protein kinase ERECTA"/>
    <property type="match status" value="1"/>
</dbReference>
<keyword evidence="15" id="KW-0675">Receptor</keyword>
<comment type="subcellular location">
    <subcellularLocation>
        <location evidence="1">Membrane</location>
        <topology evidence="1">Single-pass type I membrane protein</topology>
    </subcellularLocation>
</comment>
<keyword evidence="8 19" id="KW-0812">Transmembrane</keyword>
<evidence type="ECO:0000256" key="17">
    <source>
        <dbReference type="ARBA" id="ARBA00047899"/>
    </source>
</evidence>
<organism evidence="21 22">
    <name type="scientific">Arabis nemorensis</name>
    <dbReference type="NCBI Taxonomy" id="586526"/>
    <lineage>
        <taxon>Eukaryota</taxon>
        <taxon>Viridiplantae</taxon>
        <taxon>Streptophyta</taxon>
        <taxon>Embryophyta</taxon>
        <taxon>Tracheophyta</taxon>
        <taxon>Spermatophyta</taxon>
        <taxon>Magnoliopsida</taxon>
        <taxon>eudicotyledons</taxon>
        <taxon>Gunneridae</taxon>
        <taxon>Pentapetalae</taxon>
        <taxon>rosids</taxon>
        <taxon>malvids</taxon>
        <taxon>Brassicales</taxon>
        <taxon>Brassicaceae</taxon>
        <taxon>Arabideae</taxon>
        <taxon>Arabis</taxon>
    </lineage>
</organism>
<dbReference type="OrthoDB" id="1938112at2759"/>
<dbReference type="Pfam" id="PF00560">
    <property type="entry name" value="LRR_1"/>
    <property type="match status" value="2"/>
</dbReference>
<evidence type="ECO:0000256" key="7">
    <source>
        <dbReference type="ARBA" id="ARBA00022679"/>
    </source>
</evidence>
<keyword evidence="5" id="KW-0597">Phosphoprotein</keyword>
<dbReference type="GO" id="GO:0005886">
    <property type="term" value="C:plasma membrane"/>
    <property type="evidence" value="ECO:0007669"/>
    <property type="project" value="TreeGrafter"/>
</dbReference>
<evidence type="ECO:0000313" key="22">
    <source>
        <dbReference type="Proteomes" id="UP000489600"/>
    </source>
</evidence>
<evidence type="ECO:0000256" key="11">
    <source>
        <dbReference type="ARBA" id="ARBA00022741"/>
    </source>
</evidence>
<evidence type="ECO:0000256" key="13">
    <source>
        <dbReference type="ARBA" id="ARBA00022989"/>
    </source>
</evidence>
<name>A0A565BER3_9BRAS</name>
<comment type="catalytic activity">
    <reaction evidence="18">
        <text>L-seryl-[protein] + ATP = O-phospho-L-seryl-[protein] + ADP + H(+)</text>
        <dbReference type="Rhea" id="RHEA:17989"/>
        <dbReference type="Rhea" id="RHEA-COMP:9863"/>
        <dbReference type="Rhea" id="RHEA-COMP:11604"/>
        <dbReference type="ChEBI" id="CHEBI:15378"/>
        <dbReference type="ChEBI" id="CHEBI:29999"/>
        <dbReference type="ChEBI" id="CHEBI:30616"/>
        <dbReference type="ChEBI" id="CHEBI:83421"/>
        <dbReference type="ChEBI" id="CHEBI:456216"/>
        <dbReference type="EC" id="2.7.11.1"/>
    </reaction>
</comment>
<keyword evidence="13 19" id="KW-1133">Transmembrane helix</keyword>
<dbReference type="Gene3D" id="3.30.200.20">
    <property type="entry name" value="Phosphorylase Kinase, domain 1"/>
    <property type="match status" value="1"/>
</dbReference>
<evidence type="ECO:0000256" key="8">
    <source>
        <dbReference type="ARBA" id="ARBA00022692"/>
    </source>
</evidence>
<dbReference type="InterPro" id="IPR051824">
    <property type="entry name" value="LRR_Rcpt-Like_S/T_Kinase"/>
</dbReference>
<dbReference type="PANTHER" id="PTHR48006">
    <property type="entry name" value="LEUCINE-RICH REPEAT-CONTAINING PROTEIN DDB_G0281931-RELATED"/>
    <property type="match status" value="1"/>
</dbReference>